<comment type="caution">
    <text evidence="1">The sequence shown here is derived from an EMBL/GenBank/DDBJ whole genome shotgun (WGS) entry which is preliminary data.</text>
</comment>
<evidence type="ECO:0000313" key="1">
    <source>
        <dbReference type="EMBL" id="CAK5091924.1"/>
    </source>
</evidence>
<gene>
    <name evidence="1" type="ORF">MENTE1834_LOCUS39790</name>
</gene>
<proteinExistence type="predicted"/>
<accession>A0ACB1AK48</accession>
<evidence type="ECO:0000313" key="2">
    <source>
        <dbReference type="Proteomes" id="UP001497535"/>
    </source>
</evidence>
<protein>
    <submittedName>
        <fullName evidence="1">Uncharacterized protein</fullName>
    </submittedName>
</protein>
<name>A0ACB1AK48_MELEN</name>
<sequence length="93" mass="10614">MPWYVSLYTDELNQTISGRPGSEHFERSYSSAVRLPCGTLGCNSLGIISTHWSSSKQAHYDKYRDLCRSITACYTNNSTLNISVTQNIRKFRE</sequence>
<dbReference type="Proteomes" id="UP001497535">
    <property type="component" value="Unassembled WGS sequence"/>
</dbReference>
<organism evidence="1 2">
    <name type="scientific">Meloidogyne enterolobii</name>
    <name type="common">Root-knot nematode worm</name>
    <name type="synonym">Meloidogyne mayaguensis</name>
    <dbReference type="NCBI Taxonomy" id="390850"/>
    <lineage>
        <taxon>Eukaryota</taxon>
        <taxon>Metazoa</taxon>
        <taxon>Ecdysozoa</taxon>
        <taxon>Nematoda</taxon>
        <taxon>Chromadorea</taxon>
        <taxon>Rhabditida</taxon>
        <taxon>Tylenchina</taxon>
        <taxon>Tylenchomorpha</taxon>
        <taxon>Tylenchoidea</taxon>
        <taxon>Meloidogynidae</taxon>
        <taxon>Meloidogyninae</taxon>
        <taxon>Meloidogyne</taxon>
    </lineage>
</organism>
<reference evidence="1" key="1">
    <citation type="submission" date="2023-11" db="EMBL/GenBank/DDBJ databases">
        <authorList>
            <person name="Poullet M."/>
        </authorList>
    </citation>
    <scope>NUCLEOTIDE SEQUENCE</scope>
    <source>
        <strain evidence="1">E1834</strain>
    </source>
</reference>
<keyword evidence="2" id="KW-1185">Reference proteome</keyword>
<dbReference type="EMBL" id="CAVMJV010000091">
    <property type="protein sequence ID" value="CAK5091924.1"/>
    <property type="molecule type" value="Genomic_DNA"/>
</dbReference>